<sequence length="73" mass="8301">MANLTLKQQDELHQNISQALASFMILSQHFEDNGNKFIMSGEITRNALWNIQTLLENADKIIEGEITRGLNND</sequence>
<evidence type="ECO:0000313" key="2">
    <source>
        <dbReference type="Proteomes" id="UP000198883"/>
    </source>
</evidence>
<name>A0A1H7XGM6_9PAST</name>
<dbReference type="Proteomes" id="UP000198883">
    <property type="component" value="Unassembled WGS sequence"/>
</dbReference>
<dbReference type="STRING" id="97481.SAMN05444853_11251"/>
<dbReference type="AlphaFoldDB" id="A0A1H7XGM6"/>
<dbReference type="RefSeq" id="WP_090921817.1">
    <property type="nucleotide sequence ID" value="NZ_CP016180.1"/>
</dbReference>
<reference evidence="2" key="1">
    <citation type="submission" date="2016-10" db="EMBL/GenBank/DDBJ databases">
        <authorList>
            <person name="Varghese N."/>
            <person name="Submissions S."/>
        </authorList>
    </citation>
    <scope>NUCLEOTIDE SEQUENCE [LARGE SCALE GENOMIC DNA]</scope>
    <source>
        <strain evidence="2">DSM 24204</strain>
    </source>
</reference>
<gene>
    <name evidence="1" type="ORF">SAMN05444853_11251</name>
</gene>
<dbReference type="GeneID" id="83544061"/>
<accession>A0A1H7XGM6</accession>
<organism evidence="1 2">
    <name type="scientific">Phocoenobacter skyensis</name>
    <dbReference type="NCBI Taxonomy" id="97481"/>
    <lineage>
        <taxon>Bacteria</taxon>
        <taxon>Pseudomonadati</taxon>
        <taxon>Pseudomonadota</taxon>
        <taxon>Gammaproteobacteria</taxon>
        <taxon>Pasteurellales</taxon>
        <taxon>Pasteurellaceae</taxon>
        <taxon>Phocoenobacter</taxon>
    </lineage>
</organism>
<protein>
    <submittedName>
        <fullName evidence="1">Uncharacterized protein</fullName>
    </submittedName>
</protein>
<evidence type="ECO:0000313" key="1">
    <source>
        <dbReference type="EMBL" id="SEM32347.1"/>
    </source>
</evidence>
<dbReference type="EMBL" id="FOBN01000012">
    <property type="protein sequence ID" value="SEM32347.1"/>
    <property type="molecule type" value="Genomic_DNA"/>
</dbReference>
<proteinExistence type="predicted"/>